<evidence type="ECO:0000259" key="2">
    <source>
        <dbReference type="Pfam" id="PF02517"/>
    </source>
</evidence>
<evidence type="ECO:0000313" key="3">
    <source>
        <dbReference type="EMBL" id="MDT1063525.1"/>
    </source>
</evidence>
<gene>
    <name evidence="3" type="ORF">RM190_16750</name>
</gene>
<dbReference type="Pfam" id="PF02517">
    <property type="entry name" value="Rce1-like"/>
    <property type="match status" value="1"/>
</dbReference>
<feature type="transmembrane region" description="Helical" evidence="1">
    <location>
        <begin position="27"/>
        <end position="50"/>
    </location>
</feature>
<name>A0ABU3EH20_9RHOB</name>
<keyword evidence="1" id="KW-1133">Transmembrane helix</keyword>
<feature type="transmembrane region" description="Helical" evidence="1">
    <location>
        <begin position="62"/>
        <end position="81"/>
    </location>
</feature>
<keyword evidence="3" id="KW-0645">Protease</keyword>
<dbReference type="InterPro" id="IPR003675">
    <property type="entry name" value="Rce1/LyrA-like_dom"/>
</dbReference>
<keyword evidence="4" id="KW-1185">Reference proteome</keyword>
<protein>
    <submittedName>
        <fullName evidence="3">CPBP family glutamic-type intramembrane protease</fullName>
        <ecNumber evidence="3">3.4.-.-</ecNumber>
    </submittedName>
</protein>
<dbReference type="RefSeq" id="WP_311760614.1">
    <property type="nucleotide sequence ID" value="NZ_JAVRQI010000013.1"/>
</dbReference>
<dbReference type="EMBL" id="JAVRQI010000013">
    <property type="protein sequence ID" value="MDT1063525.1"/>
    <property type="molecule type" value="Genomic_DNA"/>
</dbReference>
<dbReference type="Proteomes" id="UP001251085">
    <property type="component" value="Unassembled WGS sequence"/>
</dbReference>
<comment type="caution">
    <text evidence="3">The sequence shown here is derived from an EMBL/GenBank/DDBJ whole genome shotgun (WGS) entry which is preliminary data.</text>
</comment>
<feature type="transmembrane region" description="Helical" evidence="1">
    <location>
        <begin position="151"/>
        <end position="170"/>
    </location>
</feature>
<keyword evidence="3" id="KW-0378">Hydrolase</keyword>
<keyword evidence="1" id="KW-0472">Membrane</keyword>
<proteinExistence type="predicted"/>
<dbReference type="GO" id="GO:0008233">
    <property type="term" value="F:peptidase activity"/>
    <property type="evidence" value="ECO:0007669"/>
    <property type="project" value="UniProtKB-KW"/>
</dbReference>
<dbReference type="GO" id="GO:0006508">
    <property type="term" value="P:proteolysis"/>
    <property type="evidence" value="ECO:0007669"/>
    <property type="project" value="UniProtKB-KW"/>
</dbReference>
<evidence type="ECO:0000313" key="4">
    <source>
        <dbReference type="Proteomes" id="UP001251085"/>
    </source>
</evidence>
<organism evidence="3 4">
    <name type="scientific">Paracoccus broussonetiae</name>
    <dbReference type="NCBI Taxonomy" id="3075834"/>
    <lineage>
        <taxon>Bacteria</taxon>
        <taxon>Pseudomonadati</taxon>
        <taxon>Pseudomonadota</taxon>
        <taxon>Alphaproteobacteria</taxon>
        <taxon>Rhodobacterales</taxon>
        <taxon>Paracoccaceae</taxon>
        <taxon>Paracoccus</taxon>
    </lineage>
</organism>
<sequence>MDRGLALSALVAIPGLAALFHLLARSGLRPLDVCLLGLSAYWLLLVIGLGRGGWSLRLRVPPISIALACLLPALLLAAFALPALSRLSPHVLAVVALAAALNGTLEEAFWRGALVPRLGPGDRGKAVVPVLLFALWHLAPATALAKLDMPGGAAGMILGAALLGALAMVARLGSGSAGFPALCHVLVNLATFGILAATNGRPALP</sequence>
<feature type="domain" description="CAAX prenyl protease 2/Lysostaphin resistance protein A-like" evidence="2">
    <location>
        <begin position="91"/>
        <end position="189"/>
    </location>
</feature>
<dbReference type="EC" id="3.4.-.-" evidence="3"/>
<evidence type="ECO:0000256" key="1">
    <source>
        <dbReference type="SAM" id="Phobius"/>
    </source>
</evidence>
<accession>A0ABU3EH20</accession>
<feature type="transmembrane region" description="Helical" evidence="1">
    <location>
        <begin position="177"/>
        <end position="197"/>
    </location>
</feature>
<reference evidence="4" key="1">
    <citation type="submission" date="2023-07" db="EMBL/GenBank/DDBJ databases">
        <title>Characterization of two Paracoccaceae strains isolated from Phycosphere and proposal of Xinfangfangia lacusdiani sp. nov.</title>
        <authorList>
            <person name="Deng Y."/>
            <person name="Zhang Y.Q."/>
        </authorList>
    </citation>
    <scope>NUCLEOTIDE SEQUENCE [LARGE SCALE GENOMIC DNA]</scope>
    <source>
        <strain evidence="4">CPCC 101403</strain>
    </source>
</reference>
<keyword evidence="1" id="KW-0812">Transmembrane</keyword>